<comment type="similarity">
    <text evidence="1">Belongs to the DEFL family.</text>
</comment>
<dbReference type="Pfam" id="PF07333">
    <property type="entry name" value="SLR1-BP"/>
    <property type="match status" value="1"/>
</dbReference>
<proteinExistence type="inferred from homology"/>
<evidence type="ECO:0000256" key="4">
    <source>
        <dbReference type="ARBA" id="ARBA00022821"/>
    </source>
</evidence>
<keyword evidence="4" id="KW-0611">Plant defense</keyword>
<sequence length="81" mass="8842">MPQLPCDRLLSVILLLFVSVALMVHHGLAQEMCHEVIPGNGDCNVTTCQARCSSLIQLGTGVCTQAFTNRFICICNWECSS</sequence>
<keyword evidence="6" id="KW-0732">Signal</keyword>
<dbReference type="InterPro" id="IPR010851">
    <property type="entry name" value="DEFL"/>
</dbReference>
<feature type="signal peptide" evidence="6">
    <location>
        <begin position="1"/>
        <end position="29"/>
    </location>
</feature>
<dbReference type="GO" id="GO:0050832">
    <property type="term" value="P:defense response to fungus"/>
    <property type="evidence" value="ECO:0007669"/>
    <property type="project" value="UniProtKB-KW"/>
</dbReference>
<protein>
    <recommendedName>
        <fullName evidence="9">Defensin-like protein</fullName>
    </recommendedName>
</protein>
<evidence type="ECO:0000313" key="8">
    <source>
        <dbReference type="Proteomes" id="UP001159364"/>
    </source>
</evidence>
<dbReference type="Proteomes" id="UP001159364">
    <property type="component" value="Linkage Group LG08"/>
</dbReference>
<dbReference type="AlphaFoldDB" id="A0AAV8UFJ3"/>
<evidence type="ECO:0008006" key="9">
    <source>
        <dbReference type="Google" id="ProtNLM"/>
    </source>
</evidence>
<accession>A0AAV8UFJ3</accession>
<evidence type="ECO:0000313" key="7">
    <source>
        <dbReference type="EMBL" id="KAJ8900007.1"/>
    </source>
</evidence>
<keyword evidence="3" id="KW-0295">Fungicide</keyword>
<organism evidence="7 8">
    <name type="scientific">Erythroxylum novogranatense</name>
    <dbReference type="NCBI Taxonomy" id="1862640"/>
    <lineage>
        <taxon>Eukaryota</taxon>
        <taxon>Viridiplantae</taxon>
        <taxon>Streptophyta</taxon>
        <taxon>Embryophyta</taxon>
        <taxon>Tracheophyta</taxon>
        <taxon>Spermatophyta</taxon>
        <taxon>Magnoliopsida</taxon>
        <taxon>eudicotyledons</taxon>
        <taxon>Gunneridae</taxon>
        <taxon>Pentapetalae</taxon>
        <taxon>rosids</taxon>
        <taxon>fabids</taxon>
        <taxon>Malpighiales</taxon>
        <taxon>Erythroxylaceae</taxon>
        <taxon>Erythroxylum</taxon>
    </lineage>
</organism>
<dbReference type="EMBL" id="JAIWQS010000008">
    <property type="protein sequence ID" value="KAJ8900007.1"/>
    <property type="molecule type" value="Genomic_DNA"/>
</dbReference>
<evidence type="ECO:0000256" key="5">
    <source>
        <dbReference type="ARBA" id="ARBA00023157"/>
    </source>
</evidence>
<dbReference type="PANTHER" id="PTHR33830:SF29">
    <property type="entry name" value="KNOTTIN SCORPION TOXIN-LIKE DOMAIN-CONTAINING PROTEIN"/>
    <property type="match status" value="1"/>
</dbReference>
<gene>
    <name evidence="7" type="ORF">K2173_024119</name>
</gene>
<evidence type="ECO:0000256" key="3">
    <source>
        <dbReference type="ARBA" id="ARBA00022577"/>
    </source>
</evidence>
<evidence type="ECO:0000256" key="2">
    <source>
        <dbReference type="ARBA" id="ARBA00022529"/>
    </source>
</evidence>
<evidence type="ECO:0000256" key="1">
    <source>
        <dbReference type="ARBA" id="ARBA00006722"/>
    </source>
</evidence>
<comment type="caution">
    <text evidence="7">The sequence shown here is derived from an EMBL/GenBank/DDBJ whole genome shotgun (WGS) entry which is preliminary data.</text>
</comment>
<keyword evidence="2" id="KW-0929">Antimicrobial</keyword>
<dbReference type="PANTHER" id="PTHR33830">
    <property type="entry name" value="DEFENSIN-LIKE PROTEIN 184-RELATED"/>
    <property type="match status" value="1"/>
</dbReference>
<reference evidence="7 8" key="1">
    <citation type="submission" date="2021-09" db="EMBL/GenBank/DDBJ databases">
        <title>Genomic insights and catalytic innovation underlie evolution of tropane alkaloids biosynthesis.</title>
        <authorList>
            <person name="Wang Y.-J."/>
            <person name="Tian T."/>
            <person name="Huang J.-P."/>
            <person name="Huang S.-X."/>
        </authorList>
    </citation>
    <scope>NUCLEOTIDE SEQUENCE [LARGE SCALE GENOMIC DNA]</scope>
    <source>
        <strain evidence="7">KIB-2018</strain>
        <tissue evidence="7">Leaf</tissue>
    </source>
</reference>
<keyword evidence="5" id="KW-1015">Disulfide bond</keyword>
<dbReference type="GO" id="GO:0031640">
    <property type="term" value="P:killing of cells of another organism"/>
    <property type="evidence" value="ECO:0007669"/>
    <property type="project" value="UniProtKB-KW"/>
</dbReference>
<keyword evidence="8" id="KW-1185">Reference proteome</keyword>
<name>A0AAV8UFJ3_9ROSI</name>
<feature type="chain" id="PRO_5043798821" description="Defensin-like protein" evidence="6">
    <location>
        <begin position="30"/>
        <end position="81"/>
    </location>
</feature>
<evidence type="ECO:0000256" key="6">
    <source>
        <dbReference type="SAM" id="SignalP"/>
    </source>
</evidence>